<protein>
    <submittedName>
        <fullName evidence="1">Uncharacterized protein</fullName>
    </submittedName>
</protein>
<name>A0A7S0FIP9_9DINO</name>
<dbReference type="EMBL" id="HBEG01025856">
    <property type="protein sequence ID" value="CAD8362123.1"/>
    <property type="molecule type" value="Transcribed_RNA"/>
</dbReference>
<organism evidence="1">
    <name type="scientific">Pyrodinium bahamense</name>
    <dbReference type="NCBI Taxonomy" id="73915"/>
    <lineage>
        <taxon>Eukaryota</taxon>
        <taxon>Sar</taxon>
        <taxon>Alveolata</taxon>
        <taxon>Dinophyceae</taxon>
        <taxon>Gonyaulacales</taxon>
        <taxon>Pyrocystaceae</taxon>
        <taxon>Pyrodinium</taxon>
    </lineage>
</organism>
<reference evidence="1" key="1">
    <citation type="submission" date="2021-01" db="EMBL/GenBank/DDBJ databases">
        <authorList>
            <person name="Corre E."/>
            <person name="Pelletier E."/>
            <person name="Niang G."/>
            <person name="Scheremetjew M."/>
            <person name="Finn R."/>
            <person name="Kale V."/>
            <person name="Holt S."/>
            <person name="Cochrane G."/>
            <person name="Meng A."/>
            <person name="Brown T."/>
            <person name="Cohen L."/>
        </authorList>
    </citation>
    <scope>NUCLEOTIDE SEQUENCE</scope>
    <source>
        <strain evidence="1">Pbaha01</strain>
    </source>
</reference>
<evidence type="ECO:0000313" key="1">
    <source>
        <dbReference type="EMBL" id="CAD8362123.1"/>
    </source>
</evidence>
<dbReference type="AlphaFoldDB" id="A0A7S0FIP9"/>
<sequence>MASSQNGRAIVTRTWSARVALLVGCASGACSLRCVFGVRGFANAWPIRRPSLQIAGCKVAAALASRAGAGETPDELEAMRAQLREMGIALEKDFQGDAQGAEKQPLNGPRQYYREMRGTEVGNAFWRRKFEGAWGQFAEGEAGAFDLDDLVEAVYPGSDKRFSAQVKRYTGNGDWIVVWMDDLPEGSAQASVVKTKDMKHIRIQWD</sequence>
<accession>A0A7S0FIP9</accession>
<proteinExistence type="predicted"/>
<gene>
    <name evidence="1" type="ORF">PBAH0796_LOCUS15716</name>
</gene>